<proteinExistence type="predicted"/>
<organism evidence="4 5">
    <name type="scientific">Candidatus Ozemobacter sibiricus</name>
    <dbReference type="NCBI Taxonomy" id="2268124"/>
    <lineage>
        <taxon>Bacteria</taxon>
        <taxon>Candidatus Ozemobacteria</taxon>
        <taxon>Candidatus Ozemobacterales</taxon>
        <taxon>Candidatus Ozemobacteraceae</taxon>
        <taxon>Candidatus Ozemobacter</taxon>
    </lineage>
</organism>
<dbReference type="InterPro" id="IPR050595">
    <property type="entry name" value="Bact_response_regulator"/>
</dbReference>
<dbReference type="SUPFAM" id="SSF52172">
    <property type="entry name" value="CheY-like"/>
    <property type="match status" value="1"/>
</dbReference>
<dbReference type="InterPro" id="IPR011006">
    <property type="entry name" value="CheY-like_superfamily"/>
</dbReference>
<dbReference type="EMBL" id="QOQW01000012">
    <property type="protein sequence ID" value="RCK79577.1"/>
    <property type="molecule type" value="Genomic_DNA"/>
</dbReference>
<dbReference type="PANTHER" id="PTHR44591:SF3">
    <property type="entry name" value="RESPONSE REGULATORY DOMAIN-CONTAINING PROTEIN"/>
    <property type="match status" value="1"/>
</dbReference>
<dbReference type="AlphaFoldDB" id="A0A367ZNY6"/>
<protein>
    <submittedName>
        <fullName evidence="4">Two-component response regulator</fullName>
    </submittedName>
</protein>
<gene>
    <name evidence="4" type="ORF">OZSIB_4331</name>
</gene>
<comment type="caution">
    <text evidence="4">The sequence shown here is derived from an EMBL/GenBank/DDBJ whole genome shotgun (WGS) entry which is preliminary data.</text>
</comment>
<evidence type="ECO:0000256" key="1">
    <source>
        <dbReference type="ARBA" id="ARBA00022553"/>
    </source>
</evidence>
<accession>A0A367ZNY6</accession>
<evidence type="ECO:0000256" key="2">
    <source>
        <dbReference type="PROSITE-ProRule" id="PRU00169"/>
    </source>
</evidence>
<dbReference type="InterPro" id="IPR001789">
    <property type="entry name" value="Sig_transdc_resp-reg_receiver"/>
</dbReference>
<dbReference type="PANTHER" id="PTHR44591">
    <property type="entry name" value="STRESS RESPONSE REGULATOR PROTEIN 1"/>
    <property type="match status" value="1"/>
</dbReference>
<dbReference type="GO" id="GO:0000160">
    <property type="term" value="P:phosphorelay signal transduction system"/>
    <property type="evidence" value="ECO:0007669"/>
    <property type="project" value="InterPro"/>
</dbReference>
<evidence type="ECO:0000313" key="5">
    <source>
        <dbReference type="Proteomes" id="UP000252355"/>
    </source>
</evidence>
<dbReference type="Proteomes" id="UP000252355">
    <property type="component" value="Unassembled WGS sequence"/>
</dbReference>
<evidence type="ECO:0000259" key="3">
    <source>
        <dbReference type="PROSITE" id="PS50110"/>
    </source>
</evidence>
<dbReference type="Gene3D" id="3.40.50.2300">
    <property type="match status" value="1"/>
</dbReference>
<keyword evidence="1 2" id="KW-0597">Phosphoprotein</keyword>
<dbReference type="SMART" id="SM00448">
    <property type="entry name" value="REC"/>
    <property type="match status" value="1"/>
</dbReference>
<sequence length="140" mass="15685">MANILIVDDDIDFVAIQREVLEKDGNHVDAVHTAKDGLEWLQKNALPDLIIVDLMIERDDAGFTFCHAVKRDPRTQKIPILMLTGVSKARSIGFDLKSPSSREWIKADDFAEKPIRSETLLAKVHHLLGQPAEKPESHAP</sequence>
<name>A0A367ZNY6_9BACT</name>
<evidence type="ECO:0000313" key="4">
    <source>
        <dbReference type="EMBL" id="RCK79577.1"/>
    </source>
</evidence>
<dbReference type="Pfam" id="PF00072">
    <property type="entry name" value="Response_reg"/>
    <property type="match status" value="1"/>
</dbReference>
<reference evidence="4 5" key="1">
    <citation type="submission" date="2018-05" db="EMBL/GenBank/DDBJ databases">
        <title>A metagenomic window into the 2 km-deep terrestrial subsurface aquifer revealed taxonomically and functionally diverse microbial community comprising novel uncultured bacterial lineages.</title>
        <authorList>
            <person name="Kadnikov V.V."/>
            <person name="Mardanov A.V."/>
            <person name="Beletsky A.V."/>
            <person name="Banks D."/>
            <person name="Pimenov N.V."/>
            <person name="Frank Y.A."/>
            <person name="Karnachuk O.V."/>
            <person name="Ravin N.V."/>
        </authorList>
    </citation>
    <scope>NUCLEOTIDE SEQUENCE [LARGE SCALE GENOMIC DNA]</scope>
    <source>
        <strain evidence="4">BY5</strain>
    </source>
</reference>
<feature type="modified residue" description="4-aspartylphosphate" evidence="2">
    <location>
        <position position="53"/>
    </location>
</feature>
<feature type="domain" description="Response regulatory" evidence="3">
    <location>
        <begin position="3"/>
        <end position="128"/>
    </location>
</feature>
<dbReference type="PROSITE" id="PS50110">
    <property type="entry name" value="RESPONSE_REGULATORY"/>
    <property type="match status" value="1"/>
</dbReference>